<dbReference type="Pfam" id="PF00530">
    <property type="entry name" value="SRCR"/>
    <property type="match status" value="1"/>
</dbReference>
<evidence type="ECO:0000313" key="12">
    <source>
        <dbReference type="EMBL" id="KAL0992697.1"/>
    </source>
</evidence>
<evidence type="ECO:0000256" key="1">
    <source>
        <dbReference type="ARBA" id="ARBA00004613"/>
    </source>
</evidence>
<dbReference type="InterPro" id="IPR036772">
    <property type="entry name" value="SRCR-like_dom_sf"/>
</dbReference>
<evidence type="ECO:0000313" key="13">
    <source>
        <dbReference type="Proteomes" id="UP001557470"/>
    </source>
</evidence>
<gene>
    <name evidence="12" type="ORF">UPYG_G00096940</name>
</gene>
<dbReference type="SMART" id="SM00408">
    <property type="entry name" value="IGc2"/>
    <property type="match status" value="2"/>
</dbReference>
<dbReference type="InterPro" id="IPR003598">
    <property type="entry name" value="Ig_sub2"/>
</dbReference>
<evidence type="ECO:0000256" key="4">
    <source>
        <dbReference type="ARBA" id="ARBA00022737"/>
    </source>
</evidence>
<comment type="caution">
    <text evidence="12">The sequence shown here is derived from an EMBL/GenBank/DDBJ whole genome shotgun (WGS) entry which is preliminary data.</text>
</comment>
<dbReference type="AlphaFoldDB" id="A0ABD0XPU9"/>
<evidence type="ECO:0000259" key="11">
    <source>
        <dbReference type="PROSITE" id="PS50835"/>
    </source>
</evidence>
<dbReference type="SMART" id="SM00409">
    <property type="entry name" value="IG"/>
    <property type="match status" value="2"/>
</dbReference>
<keyword evidence="4" id="KW-0677">Repeat</keyword>
<dbReference type="PROSITE" id="PS50287">
    <property type="entry name" value="SRCR_2"/>
    <property type="match status" value="1"/>
</dbReference>
<evidence type="ECO:0000256" key="9">
    <source>
        <dbReference type="SAM" id="Phobius"/>
    </source>
</evidence>
<keyword evidence="9" id="KW-0472">Membrane</keyword>
<evidence type="ECO:0000256" key="2">
    <source>
        <dbReference type="ARBA" id="ARBA00022525"/>
    </source>
</evidence>
<keyword evidence="7" id="KW-0393">Immunoglobulin domain</keyword>
<dbReference type="PANTHER" id="PTHR48071:SF15">
    <property type="entry name" value="SRCR DOMAIN-CONTAINING PROTEIN"/>
    <property type="match status" value="1"/>
</dbReference>
<organism evidence="12 13">
    <name type="scientific">Umbra pygmaea</name>
    <name type="common">Eastern mudminnow</name>
    <dbReference type="NCBI Taxonomy" id="75934"/>
    <lineage>
        <taxon>Eukaryota</taxon>
        <taxon>Metazoa</taxon>
        <taxon>Chordata</taxon>
        <taxon>Craniata</taxon>
        <taxon>Vertebrata</taxon>
        <taxon>Euteleostomi</taxon>
        <taxon>Actinopterygii</taxon>
        <taxon>Neopterygii</taxon>
        <taxon>Teleostei</taxon>
        <taxon>Protacanthopterygii</taxon>
        <taxon>Esociformes</taxon>
        <taxon>Umbridae</taxon>
        <taxon>Umbra</taxon>
    </lineage>
</organism>
<keyword evidence="13" id="KW-1185">Reference proteome</keyword>
<dbReference type="SMART" id="SM00202">
    <property type="entry name" value="SR"/>
    <property type="match status" value="1"/>
</dbReference>
<feature type="domain" description="Ig-like" evidence="11">
    <location>
        <begin position="114"/>
        <end position="196"/>
    </location>
</feature>
<evidence type="ECO:0000256" key="3">
    <source>
        <dbReference type="ARBA" id="ARBA00022729"/>
    </source>
</evidence>
<dbReference type="InterPro" id="IPR001190">
    <property type="entry name" value="SRCR"/>
</dbReference>
<comment type="caution">
    <text evidence="8">Lacks conserved residue(s) required for the propagation of feature annotation.</text>
</comment>
<dbReference type="Gene3D" id="3.10.250.10">
    <property type="entry name" value="SRCR-like domain"/>
    <property type="match status" value="1"/>
</dbReference>
<dbReference type="PROSITE" id="PS50835">
    <property type="entry name" value="IG_LIKE"/>
    <property type="match status" value="2"/>
</dbReference>
<dbReference type="InterPro" id="IPR036179">
    <property type="entry name" value="Ig-like_dom_sf"/>
</dbReference>
<keyword evidence="3" id="KW-0732">Signal</keyword>
<evidence type="ECO:0000259" key="10">
    <source>
        <dbReference type="PROSITE" id="PS50287"/>
    </source>
</evidence>
<dbReference type="FunFam" id="3.10.250.10:FF:000031">
    <property type="entry name" value="RIKEN cDNA 5830411N06, isoform CRA_a"/>
    <property type="match status" value="1"/>
</dbReference>
<dbReference type="PRINTS" id="PR00258">
    <property type="entry name" value="SPERACTRCPTR"/>
</dbReference>
<feature type="domain" description="SRCR" evidence="10">
    <location>
        <begin position="9"/>
        <end position="107"/>
    </location>
</feature>
<feature type="non-terminal residue" evidence="12">
    <location>
        <position position="1"/>
    </location>
</feature>
<feature type="disulfide bond" evidence="8">
    <location>
        <begin position="78"/>
        <end position="88"/>
    </location>
</feature>
<keyword evidence="9" id="KW-1133">Transmembrane helix</keyword>
<dbReference type="SUPFAM" id="SSF48726">
    <property type="entry name" value="Immunoglobulin"/>
    <property type="match status" value="2"/>
</dbReference>
<evidence type="ECO:0000256" key="8">
    <source>
        <dbReference type="PROSITE-ProRule" id="PRU00196"/>
    </source>
</evidence>
<evidence type="ECO:0000256" key="6">
    <source>
        <dbReference type="ARBA" id="ARBA00023180"/>
    </source>
</evidence>
<comment type="subcellular location">
    <subcellularLocation>
        <location evidence="1">Secreted</location>
    </subcellularLocation>
</comment>
<keyword evidence="6" id="KW-0325">Glycoprotein</keyword>
<feature type="transmembrane region" description="Helical" evidence="9">
    <location>
        <begin position="320"/>
        <end position="343"/>
    </location>
</feature>
<dbReference type="InterPro" id="IPR013151">
    <property type="entry name" value="Immunoglobulin_dom"/>
</dbReference>
<feature type="domain" description="Ig-like" evidence="11">
    <location>
        <begin position="212"/>
        <end position="301"/>
    </location>
</feature>
<dbReference type="EMBL" id="JAGEUA010000003">
    <property type="protein sequence ID" value="KAL0992697.1"/>
    <property type="molecule type" value="Genomic_DNA"/>
</dbReference>
<dbReference type="Proteomes" id="UP001557470">
    <property type="component" value="Unassembled WGS sequence"/>
</dbReference>
<dbReference type="PANTHER" id="PTHR48071">
    <property type="entry name" value="SRCR DOMAIN-CONTAINING PROTEIN"/>
    <property type="match status" value="1"/>
</dbReference>
<keyword evidence="9" id="KW-0812">Transmembrane</keyword>
<sequence length="484" mass="54481">LNLLENAQIKLVNGNGRCSGRVEVYTYGRWETVCDDRWDMNDAKVVCKQLGCGIAVSAKVGAYFGWGSGRIRMNNVACTGSESTLTECSHLRYFNCHHGKDAGVVCSGSRLKTPILYTKSSHTTFSPGEGIVFICSVPQRIAIPVTFELHRGGSLIMTQSLRTTETICIFTLSSLQSRHQGKYSCVQASQKGQKISSFSNAVDITIVILHQPNISLSTQNGRMFWAPQQSVVTRGQSFSITCSIQTQYPGGLFHLYFSGSNKTETKPSVNHTTSFTFPVADYEDQGNYSCSYEVNVSSRIFHSTKTDLLPVNIEASPVPFIVSGAVVGLLLLLLLLLIPFLIWRKRKDRQTPRMITQRECAACEDKDEEDYVNTEAFYNQNRYEDVKIQCRAGMNAPRTKKKCRNNQHKSKAAGKDEVIYENTDAIMCRAVAEKMCSDDNDYLDPEEIPYKVREENDYLDPEEIPYKVREEKDYQDDNIYANCE</sequence>
<dbReference type="Pfam" id="PF00047">
    <property type="entry name" value="ig"/>
    <property type="match status" value="1"/>
</dbReference>
<keyword evidence="2" id="KW-0964">Secreted</keyword>
<proteinExistence type="predicted"/>
<dbReference type="Gene3D" id="2.60.40.10">
    <property type="entry name" value="Immunoglobulins"/>
    <property type="match status" value="2"/>
</dbReference>
<dbReference type="InterPro" id="IPR007110">
    <property type="entry name" value="Ig-like_dom"/>
</dbReference>
<reference evidence="12 13" key="1">
    <citation type="submission" date="2024-06" db="EMBL/GenBank/DDBJ databases">
        <authorList>
            <person name="Pan Q."/>
            <person name="Wen M."/>
            <person name="Jouanno E."/>
            <person name="Zahm M."/>
            <person name="Klopp C."/>
            <person name="Cabau C."/>
            <person name="Louis A."/>
            <person name="Berthelot C."/>
            <person name="Parey E."/>
            <person name="Roest Crollius H."/>
            <person name="Montfort J."/>
            <person name="Robinson-Rechavi M."/>
            <person name="Bouchez O."/>
            <person name="Lampietro C."/>
            <person name="Lopez Roques C."/>
            <person name="Donnadieu C."/>
            <person name="Postlethwait J."/>
            <person name="Bobe J."/>
            <person name="Verreycken H."/>
            <person name="Guiguen Y."/>
        </authorList>
    </citation>
    <scope>NUCLEOTIDE SEQUENCE [LARGE SCALE GENOMIC DNA]</scope>
    <source>
        <strain evidence="12">Up_M1</strain>
        <tissue evidence="12">Testis</tissue>
    </source>
</reference>
<dbReference type="InterPro" id="IPR013783">
    <property type="entry name" value="Ig-like_fold"/>
</dbReference>
<dbReference type="InterPro" id="IPR003599">
    <property type="entry name" value="Ig_sub"/>
</dbReference>
<accession>A0ABD0XPU9</accession>
<keyword evidence="5 8" id="KW-1015">Disulfide bond</keyword>
<name>A0ABD0XPU9_UMBPY</name>
<protein>
    <submittedName>
        <fullName evidence="12">Uncharacterized protein</fullName>
    </submittedName>
</protein>
<evidence type="ECO:0000256" key="5">
    <source>
        <dbReference type="ARBA" id="ARBA00023157"/>
    </source>
</evidence>
<evidence type="ECO:0000256" key="7">
    <source>
        <dbReference type="ARBA" id="ARBA00023319"/>
    </source>
</evidence>
<dbReference type="SUPFAM" id="SSF56487">
    <property type="entry name" value="SRCR-like"/>
    <property type="match status" value="1"/>
</dbReference>